<dbReference type="Proteomes" id="UP001469553">
    <property type="component" value="Unassembled WGS sequence"/>
</dbReference>
<organism evidence="2 3">
    <name type="scientific">Ameca splendens</name>
    <dbReference type="NCBI Taxonomy" id="208324"/>
    <lineage>
        <taxon>Eukaryota</taxon>
        <taxon>Metazoa</taxon>
        <taxon>Chordata</taxon>
        <taxon>Craniata</taxon>
        <taxon>Vertebrata</taxon>
        <taxon>Euteleostomi</taxon>
        <taxon>Actinopterygii</taxon>
        <taxon>Neopterygii</taxon>
        <taxon>Teleostei</taxon>
        <taxon>Neoteleostei</taxon>
        <taxon>Acanthomorphata</taxon>
        <taxon>Ovalentaria</taxon>
        <taxon>Atherinomorphae</taxon>
        <taxon>Cyprinodontiformes</taxon>
        <taxon>Goodeidae</taxon>
        <taxon>Ameca</taxon>
    </lineage>
</organism>
<keyword evidence="3" id="KW-1185">Reference proteome</keyword>
<accession>A0ABV0YQH4</accession>
<dbReference type="EMBL" id="JAHRIP010039498">
    <property type="protein sequence ID" value="MEQ2296114.1"/>
    <property type="molecule type" value="Genomic_DNA"/>
</dbReference>
<evidence type="ECO:0000313" key="3">
    <source>
        <dbReference type="Proteomes" id="UP001469553"/>
    </source>
</evidence>
<name>A0ABV0YQH4_9TELE</name>
<gene>
    <name evidence="2" type="ORF">AMECASPLE_021636</name>
</gene>
<feature type="region of interest" description="Disordered" evidence="1">
    <location>
        <begin position="15"/>
        <end position="36"/>
    </location>
</feature>
<evidence type="ECO:0000313" key="2">
    <source>
        <dbReference type="EMBL" id="MEQ2296114.1"/>
    </source>
</evidence>
<protein>
    <submittedName>
        <fullName evidence="2">Uncharacterized protein</fullName>
    </submittedName>
</protein>
<reference evidence="2 3" key="1">
    <citation type="submission" date="2021-06" db="EMBL/GenBank/DDBJ databases">
        <authorList>
            <person name="Palmer J.M."/>
        </authorList>
    </citation>
    <scope>NUCLEOTIDE SEQUENCE [LARGE SCALE GENOMIC DNA]</scope>
    <source>
        <strain evidence="2 3">AS_MEX2019</strain>
        <tissue evidence="2">Muscle</tissue>
    </source>
</reference>
<feature type="region of interest" description="Disordered" evidence="1">
    <location>
        <begin position="140"/>
        <end position="165"/>
    </location>
</feature>
<feature type="compositionally biased region" description="Basic and acidic residues" evidence="1">
    <location>
        <begin position="15"/>
        <end position="24"/>
    </location>
</feature>
<evidence type="ECO:0000256" key="1">
    <source>
        <dbReference type="SAM" id="MobiDB-lite"/>
    </source>
</evidence>
<comment type="caution">
    <text evidence="2">The sequence shown here is derived from an EMBL/GenBank/DDBJ whole genome shotgun (WGS) entry which is preliminary data.</text>
</comment>
<sequence length="222" mass="23870">MWGWGGGAVKDWVKSRWRKTEQRSQKRAGGDTGNVGRPLRHVLNGCGMTAQAQLVLDARAATGRSVQVIKPFMHSSTRPQAFSADSLATHSKVPFSLTSTPYCLFPHPKSLCITSSHSDAKEGMRSIDGFPELQLATDPLRFARPPSSSPTGDDNKSESDFDKLRSNPRSAGLILITVADSDKTLLPSGTSVFGFCITLVVLSGMQSAIVVGLQSATQVHPF</sequence>
<proteinExistence type="predicted"/>
<feature type="compositionally biased region" description="Basic and acidic residues" evidence="1">
    <location>
        <begin position="153"/>
        <end position="165"/>
    </location>
</feature>